<feature type="transmembrane region" description="Helical" evidence="2">
    <location>
        <begin position="78"/>
        <end position="100"/>
    </location>
</feature>
<keyword evidence="2" id="KW-1133">Transmembrane helix</keyword>
<dbReference type="Proteomes" id="UP000199013">
    <property type="component" value="Unassembled WGS sequence"/>
</dbReference>
<evidence type="ECO:0000313" key="3">
    <source>
        <dbReference type="EMBL" id="SBW23213.1"/>
    </source>
</evidence>
<evidence type="ECO:0000256" key="1">
    <source>
        <dbReference type="SAM" id="MobiDB-lite"/>
    </source>
</evidence>
<name>A0A1C3P078_9ACTN</name>
<feature type="compositionally biased region" description="Pro residues" evidence="1">
    <location>
        <begin position="256"/>
        <end position="280"/>
    </location>
</feature>
<feature type="transmembrane region" description="Helical" evidence="2">
    <location>
        <begin position="165"/>
        <end position="185"/>
    </location>
</feature>
<keyword evidence="2" id="KW-0812">Transmembrane</keyword>
<dbReference type="AlphaFoldDB" id="A0A1C3P078"/>
<evidence type="ECO:0000256" key="2">
    <source>
        <dbReference type="SAM" id="Phobius"/>
    </source>
</evidence>
<gene>
    <name evidence="3" type="ORF">FDG2_3693</name>
</gene>
<evidence type="ECO:0000313" key="4">
    <source>
        <dbReference type="Proteomes" id="UP000199013"/>
    </source>
</evidence>
<dbReference type="EMBL" id="FLUV01001548">
    <property type="protein sequence ID" value="SBW23213.1"/>
    <property type="molecule type" value="Genomic_DNA"/>
</dbReference>
<organism evidence="3 4">
    <name type="scientific">Candidatus Protofrankia californiensis</name>
    <dbReference type="NCBI Taxonomy" id="1839754"/>
    <lineage>
        <taxon>Bacteria</taxon>
        <taxon>Bacillati</taxon>
        <taxon>Actinomycetota</taxon>
        <taxon>Actinomycetes</taxon>
        <taxon>Frankiales</taxon>
        <taxon>Frankiaceae</taxon>
        <taxon>Protofrankia</taxon>
    </lineage>
</organism>
<keyword evidence="2" id="KW-0472">Membrane</keyword>
<feature type="transmembrane region" description="Helical" evidence="2">
    <location>
        <begin position="47"/>
        <end position="71"/>
    </location>
</feature>
<sequence length="303" mass="33254">MIYPEAMNIPGWRGGDGNAAYLDKTLRHRPIELSLDDSVSLNTMFMLFIRALFASFLVWFVFGFLSLFAAVGGSSSGAVSIAGFGALVAGIIFWVVLLLARFTEPIGEWRVLLEDRTGSVESTYSKIAGSLRVREIPLAWTVRRMYTGIGARHVSNRLVLTEGNYSAYVSVFGYGTSLYLGWMMWRSRRGYVLIGKYLVDLVNGMLGRTDPETIMLRTERPRAMREAVHAACREGLYVAIEGQDVPIGFGFPHGLPPIDAPGPTPPPVAGNPGFAGPPPGQQHQAPGFGDQPWQNGDEPPYQR</sequence>
<feature type="region of interest" description="Disordered" evidence="1">
    <location>
        <begin position="256"/>
        <end position="303"/>
    </location>
</feature>
<protein>
    <submittedName>
        <fullName evidence="3">Uncharacterized protein</fullName>
    </submittedName>
</protein>
<reference evidence="4" key="1">
    <citation type="submission" date="2016-02" db="EMBL/GenBank/DDBJ databases">
        <authorList>
            <person name="Wibberg D."/>
        </authorList>
    </citation>
    <scope>NUCLEOTIDE SEQUENCE [LARGE SCALE GENOMIC DNA]</scope>
</reference>
<accession>A0A1C3P078</accession>
<proteinExistence type="predicted"/>
<keyword evidence="4" id="KW-1185">Reference proteome</keyword>